<sequence length="178" mass="19807">MPDSMDAAPASPDLRFETVPSNTPHAQVAQRAYFAEMDARFNEGFDVSLYSGKDSGTVTPAEEEEDEFTFPRGAFILAYLPNLPEAAACGAVRILEPGIAEIKRMWVNPSARGRRVATRLLVHLEAQCVALGAHTIRLDTKDVLTEAIAMYKKYGYYEVPRYNDNPYATHFFEKKVAA</sequence>
<dbReference type="SUPFAM" id="SSF55729">
    <property type="entry name" value="Acyl-CoA N-acyltransferases (Nat)"/>
    <property type="match status" value="1"/>
</dbReference>
<dbReference type="PROSITE" id="PS51186">
    <property type="entry name" value="GNAT"/>
    <property type="match status" value="1"/>
</dbReference>
<dbReference type="Pfam" id="PF00583">
    <property type="entry name" value="Acetyltransf_1"/>
    <property type="match status" value="1"/>
</dbReference>
<name>A0AA48L7R6_9TREE</name>
<dbReference type="GeneID" id="85497429"/>
<evidence type="ECO:0000313" key="4">
    <source>
        <dbReference type="EMBL" id="BEI93559.1"/>
    </source>
</evidence>
<protein>
    <recommendedName>
        <fullName evidence="3">N-acetyltransferase domain-containing protein</fullName>
    </recommendedName>
</protein>
<evidence type="ECO:0000256" key="1">
    <source>
        <dbReference type="ARBA" id="ARBA00022679"/>
    </source>
</evidence>
<organism evidence="4 5">
    <name type="scientific">Cutaneotrichosporon cavernicola</name>
    <dbReference type="NCBI Taxonomy" id="279322"/>
    <lineage>
        <taxon>Eukaryota</taxon>
        <taxon>Fungi</taxon>
        <taxon>Dikarya</taxon>
        <taxon>Basidiomycota</taxon>
        <taxon>Agaricomycotina</taxon>
        <taxon>Tremellomycetes</taxon>
        <taxon>Trichosporonales</taxon>
        <taxon>Trichosporonaceae</taxon>
        <taxon>Cutaneotrichosporon</taxon>
    </lineage>
</organism>
<dbReference type="CDD" id="cd04301">
    <property type="entry name" value="NAT_SF"/>
    <property type="match status" value="1"/>
</dbReference>
<dbReference type="GO" id="GO:0016747">
    <property type="term" value="F:acyltransferase activity, transferring groups other than amino-acyl groups"/>
    <property type="evidence" value="ECO:0007669"/>
    <property type="project" value="InterPro"/>
</dbReference>
<dbReference type="KEGG" id="ccac:CcaHIS019_0600180"/>
<keyword evidence="1" id="KW-0808">Transferase</keyword>
<keyword evidence="5" id="KW-1185">Reference proteome</keyword>
<accession>A0AA48L7R6</accession>
<feature type="domain" description="N-acetyltransferase" evidence="3">
    <location>
        <begin position="28"/>
        <end position="178"/>
    </location>
</feature>
<reference evidence="4" key="1">
    <citation type="journal article" date="2023" name="BMC Genomics">
        <title>Chromosome-level genome assemblies of Cutaneotrichosporon spp. (Trichosporonales, Basidiomycota) reveal imbalanced evolution between nucleotide sequences and chromosome synteny.</title>
        <authorList>
            <person name="Kobayashi Y."/>
            <person name="Kayamori A."/>
            <person name="Aoki K."/>
            <person name="Shiwa Y."/>
            <person name="Matsutani M."/>
            <person name="Fujita N."/>
            <person name="Sugita T."/>
            <person name="Iwasaki W."/>
            <person name="Tanaka N."/>
            <person name="Takashima M."/>
        </authorList>
    </citation>
    <scope>NUCLEOTIDE SEQUENCE</scope>
    <source>
        <strain evidence="4">HIS019</strain>
    </source>
</reference>
<gene>
    <name evidence="4" type="ORF">CcaverHIS019_0600180</name>
</gene>
<dbReference type="Proteomes" id="UP001233271">
    <property type="component" value="Chromosome 6"/>
</dbReference>
<evidence type="ECO:0000259" key="3">
    <source>
        <dbReference type="PROSITE" id="PS51186"/>
    </source>
</evidence>
<proteinExistence type="predicted"/>
<evidence type="ECO:0000256" key="2">
    <source>
        <dbReference type="ARBA" id="ARBA00023315"/>
    </source>
</evidence>
<dbReference type="PANTHER" id="PTHR43877:SF2">
    <property type="entry name" value="AMINOALKYLPHOSPHONATE N-ACETYLTRANSFERASE-RELATED"/>
    <property type="match status" value="1"/>
</dbReference>
<dbReference type="InterPro" id="IPR016181">
    <property type="entry name" value="Acyl_CoA_acyltransferase"/>
</dbReference>
<keyword evidence="2" id="KW-0012">Acyltransferase</keyword>
<dbReference type="EMBL" id="AP028217">
    <property type="protein sequence ID" value="BEI93559.1"/>
    <property type="molecule type" value="Genomic_DNA"/>
</dbReference>
<dbReference type="RefSeq" id="XP_060458824.1">
    <property type="nucleotide sequence ID" value="XM_060602429.1"/>
</dbReference>
<dbReference type="AlphaFoldDB" id="A0AA48L7R6"/>
<evidence type="ECO:0000313" key="5">
    <source>
        <dbReference type="Proteomes" id="UP001233271"/>
    </source>
</evidence>
<dbReference type="Gene3D" id="3.40.630.30">
    <property type="match status" value="1"/>
</dbReference>
<dbReference type="InterPro" id="IPR050832">
    <property type="entry name" value="Bact_Acetyltransf"/>
</dbReference>
<dbReference type="PANTHER" id="PTHR43877">
    <property type="entry name" value="AMINOALKYLPHOSPHONATE N-ACETYLTRANSFERASE-RELATED-RELATED"/>
    <property type="match status" value="1"/>
</dbReference>
<dbReference type="InterPro" id="IPR000182">
    <property type="entry name" value="GNAT_dom"/>
</dbReference>